<dbReference type="Proteomes" id="UP000657385">
    <property type="component" value="Unassembled WGS sequence"/>
</dbReference>
<organism evidence="3 4">
    <name type="scientific">Streptacidiphilus fuscans</name>
    <dbReference type="NCBI Taxonomy" id="2789292"/>
    <lineage>
        <taxon>Bacteria</taxon>
        <taxon>Bacillati</taxon>
        <taxon>Actinomycetota</taxon>
        <taxon>Actinomycetes</taxon>
        <taxon>Kitasatosporales</taxon>
        <taxon>Streptomycetaceae</taxon>
        <taxon>Streptacidiphilus</taxon>
    </lineage>
</organism>
<dbReference type="GO" id="GO:0016491">
    <property type="term" value="F:oxidoreductase activity"/>
    <property type="evidence" value="ECO:0007669"/>
    <property type="project" value="UniProtKB-KW"/>
</dbReference>
<proteinExistence type="predicted"/>
<gene>
    <name evidence="3" type="ORF">I2501_34340</name>
</gene>
<evidence type="ECO:0000259" key="2">
    <source>
        <dbReference type="Pfam" id="PF03807"/>
    </source>
</evidence>
<keyword evidence="1" id="KW-0560">Oxidoreductase</keyword>
<dbReference type="InterPro" id="IPR028939">
    <property type="entry name" value="P5C_Rdtase_cat_N"/>
</dbReference>
<feature type="domain" description="Pyrroline-5-carboxylate reductase catalytic N-terminal" evidence="2">
    <location>
        <begin position="3"/>
        <end position="107"/>
    </location>
</feature>
<evidence type="ECO:0000313" key="4">
    <source>
        <dbReference type="Proteomes" id="UP000657385"/>
    </source>
</evidence>
<sequence length="232" mass="24765">MRFAVLGTGIVGRTLAGRLSSLGHEVVIGTRDPEATLARQDKDRAGNPPISAWLSEHPQVRLLPYAEVGAFADHVVNATSGDGTLPALEAVGAAHLVGKIIIDVANPLDFSQGFPPALDPVNTDSLAEQIQRAFPEARVVKTLNTMNTLVMVEPTRVPGPHSVFVSGDDAEAKKTVTALLESIGWPADEIYDLGDVTTARGSEMTFALWVRLYGAFGDGDFNFHIQRAPRSA</sequence>
<reference evidence="3" key="1">
    <citation type="submission" date="2020-11" db="EMBL/GenBank/DDBJ databases">
        <title>Isolation and identification of active actinomycetes.</title>
        <authorList>
            <person name="Yu B."/>
        </authorList>
    </citation>
    <scope>NUCLEOTIDE SEQUENCE</scope>
    <source>
        <strain evidence="3">NEAU-YB345</strain>
    </source>
</reference>
<dbReference type="AlphaFoldDB" id="A0A931BD80"/>
<accession>A0A931BD80</accession>
<keyword evidence="4" id="KW-1185">Reference proteome</keyword>
<dbReference type="EMBL" id="JADPRT010000020">
    <property type="protein sequence ID" value="MBF9073107.1"/>
    <property type="molecule type" value="Genomic_DNA"/>
</dbReference>
<dbReference type="Gene3D" id="3.40.50.720">
    <property type="entry name" value="NAD(P)-binding Rossmann-like Domain"/>
    <property type="match status" value="1"/>
</dbReference>
<dbReference type="RefSeq" id="WP_196198090.1">
    <property type="nucleotide sequence ID" value="NZ_JADPRT010000020.1"/>
</dbReference>
<dbReference type="InterPro" id="IPR051267">
    <property type="entry name" value="STEAP_metalloreductase"/>
</dbReference>
<dbReference type="InterPro" id="IPR036291">
    <property type="entry name" value="NAD(P)-bd_dom_sf"/>
</dbReference>
<comment type="caution">
    <text evidence="3">The sequence shown here is derived from an EMBL/GenBank/DDBJ whole genome shotgun (WGS) entry which is preliminary data.</text>
</comment>
<dbReference type="Pfam" id="PF03807">
    <property type="entry name" value="F420_oxidored"/>
    <property type="match status" value="1"/>
</dbReference>
<evidence type="ECO:0000256" key="1">
    <source>
        <dbReference type="ARBA" id="ARBA00023002"/>
    </source>
</evidence>
<protein>
    <submittedName>
        <fullName evidence="3">NAD(P)-binding domain-containing protein</fullName>
    </submittedName>
</protein>
<dbReference type="PANTHER" id="PTHR14239">
    <property type="entry name" value="DUDULIN-RELATED"/>
    <property type="match status" value="1"/>
</dbReference>
<evidence type="ECO:0000313" key="3">
    <source>
        <dbReference type="EMBL" id="MBF9073107.1"/>
    </source>
</evidence>
<dbReference type="SUPFAM" id="SSF51735">
    <property type="entry name" value="NAD(P)-binding Rossmann-fold domains"/>
    <property type="match status" value="1"/>
</dbReference>
<name>A0A931BD80_9ACTN</name>